<dbReference type="EMBL" id="SNTY01000021">
    <property type="protein sequence ID" value="TEU27344.1"/>
    <property type="molecule type" value="Genomic_DNA"/>
</dbReference>
<dbReference type="NCBIfam" id="NF010285">
    <property type="entry name" value="PRK13725.1"/>
    <property type="match status" value="1"/>
</dbReference>
<keyword evidence="6 8" id="KW-0460">Magnesium</keyword>
<evidence type="ECO:0000256" key="3">
    <source>
        <dbReference type="ARBA" id="ARBA00022722"/>
    </source>
</evidence>
<dbReference type="Gene3D" id="3.40.50.1010">
    <property type="entry name" value="5'-nuclease"/>
    <property type="match status" value="1"/>
</dbReference>
<keyword evidence="3 8" id="KW-0540">Nuclease</keyword>
<protein>
    <recommendedName>
        <fullName evidence="8">Ribonuclease VapC</fullName>
        <shortName evidence="8">RNase VapC</shortName>
        <ecNumber evidence="8">3.1.-.-</ecNumber>
    </recommendedName>
    <alternativeName>
        <fullName evidence="8">Toxin VapC</fullName>
    </alternativeName>
</protein>
<keyword evidence="11" id="KW-1185">Reference proteome</keyword>
<sequence>MLKYMLDTNIVIYVIKHKPLEVRERFNSVFSQICVSSITVAELVYGAENSAQPEHNLMVVENFLSRLQVLDYGTEAAIQYGNIKAHLKKLGQLISDNDLHIAAHARSKGFILVTNNTKEFNRVPALQLDNWVS</sequence>
<evidence type="ECO:0000259" key="9">
    <source>
        <dbReference type="SMART" id="SM00670"/>
    </source>
</evidence>
<evidence type="ECO:0000256" key="4">
    <source>
        <dbReference type="ARBA" id="ARBA00022723"/>
    </source>
</evidence>
<feature type="domain" description="PIN" evidence="9">
    <location>
        <begin position="2"/>
        <end position="121"/>
    </location>
</feature>
<organism evidence="10 11">
    <name type="scientific">Alkanindiges illinoisensis</name>
    <dbReference type="NCBI Taxonomy" id="197183"/>
    <lineage>
        <taxon>Bacteria</taxon>
        <taxon>Pseudomonadati</taxon>
        <taxon>Pseudomonadota</taxon>
        <taxon>Gammaproteobacteria</taxon>
        <taxon>Moraxellales</taxon>
        <taxon>Moraxellaceae</taxon>
        <taxon>Alkanindiges</taxon>
    </lineage>
</organism>
<evidence type="ECO:0000256" key="1">
    <source>
        <dbReference type="ARBA" id="ARBA00001946"/>
    </source>
</evidence>
<dbReference type="SUPFAM" id="SSF88723">
    <property type="entry name" value="PIN domain-like"/>
    <property type="match status" value="1"/>
</dbReference>
<feature type="binding site" evidence="8">
    <location>
        <position position="98"/>
    </location>
    <ligand>
        <name>Mg(2+)</name>
        <dbReference type="ChEBI" id="CHEBI:18420"/>
    </ligand>
</feature>
<keyword evidence="10" id="KW-0255">Endonuclease</keyword>
<evidence type="ECO:0000256" key="8">
    <source>
        <dbReference type="HAMAP-Rule" id="MF_00265"/>
    </source>
</evidence>
<dbReference type="GO" id="GO:0004519">
    <property type="term" value="F:endonuclease activity"/>
    <property type="evidence" value="ECO:0007669"/>
    <property type="project" value="UniProtKB-KW"/>
</dbReference>
<dbReference type="EC" id="3.1.-.-" evidence="8"/>
<keyword evidence="8" id="KW-0800">Toxin</keyword>
<evidence type="ECO:0000313" key="10">
    <source>
        <dbReference type="EMBL" id="TEU27344.1"/>
    </source>
</evidence>
<dbReference type="GO" id="GO:0090729">
    <property type="term" value="F:toxin activity"/>
    <property type="evidence" value="ECO:0007669"/>
    <property type="project" value="UniProtKB-KW"/>
</dbReference>
<dbReference type="GO" id="GO:0004540">
    <property type="term" value="F:RNA nuclease activity"/>
    <property type="evidence" value="ECO:0007669"/>
    <property type="project" value="InterPro"/>
</dbReference>
<proteinExistence type="inferred from homology"/>
<dbReference type="HAMAP" id="MF_00265">
    <property type="entry name" value="VapC_Nob1"/>
    <property type="match status" value="1"/>
</dbReference>
<keyword evidence="2 8" id="KW-1277">Toxin-antitoxin system</keyword>
<dbReference type="InterPro" id="IPR002716">
    <property type="entry name" value="PIN_dom"/>
</dbReference>
<comment type="similarity">
    <text evidence="7 8">Belongs to the PINc/VapC protein family.</text>
</comment>
<reference evidence="10 11" key="1">
    <citation type="submission" date="2019-03" db="EMBL/GenBank/DDBJ databases">
        <title>Alkanindiges illinoisensis: a potential pathogenic isolated from ascites of a gastric cancer patient with abdominal metastasis.</title>
        <authorList>
            <person name="Hu X."/>
            <person name="Yang B."/>
            <person name="Yan X."/>
            <person name="Lin L."/>
            <person name="Zhao H."/>
            <person name="Zhou F."/>
            <person name="Su B."/>
            <person name="Chen J."/>
            <person name="Rui Y."/>
            <person name="Wang Q."/>
            <person name="Zheng L."/>
        </authorList>
    </citation>
    <scope>NUCLEOTIDE SEQUENCE [LARGE SCALE GENOMIC DNA]</scope>
    <source>
        <strain evidence="10 11">NFYY 23406</strain>
    </source>
</reference>
<dbReference type="GO" id="GO:0016787">
    <property type="term" value="F:hydrolase activity"/>
    <property type="evidence" value="ECO:0007669"/>
    <property type="project" value="UniProtKB-KW"/>
</dbReference>
<comment type="caution">
    <text evidence="10">The sequence shown here is derived from an EMBL/GenBank/DDBJ whole genome shotgun (WGS) entry which is preliminary data.</text>
</comment>
<gene>
    <name evidence="8 10" type="primary">vapC</name>
    <name evidence="10" type="ORF">E2B99_06570</name>
</gene>
<dbReference type="STRING" id="1120977.GCA_000619845_00866"/>
<evidence type="ECO:0000313" key="11">
    <source>
        <dbReference type="Proteomes" id="UP000297834"/>
    </source>
</evidence>
<dbReference type="PANTHER" id="PTHR33653:SF1">
    <property type="entry name" value="RIBONUCLEASE VAPC2"/>
    <property type="match status" value="1"/>
</dbReference>
<evidence type="ECO:0000256" key="6">
    <source>
        <dbReference type="ARBA" id="ARBA00022842"/>
    </source>
</evidence>
<dbReference type="CDD" id="cd09881">
    <property type="entry name" value="PIN_VapC4-5_FitB-like"/>
    <property type="match status" value="1"/>
</dbReference>
<comment type="cofactor">
    <cofactor evidence="1 8">
        <name>Mg(2+)</name>
        <dbReference type="ChEBI" id="CHEBI:18420"/>
    </cofactor>
</comment>
<dbReference type="InterPro" id="IPR050556">
    <property type="entry name" value="Type_II_TA_system_RNase"/>
</dbReference>
<dbReference type="SMART" id="SM00670">
    <property type="entry name" value="PINc"/>
    <property type="match status" value="1"/>
</dbReference>
<dbReference type="Proteomes" id="UP000297834">
    <property type="component" value="Unassembled WGS sequence"/>
</dbReference>
<feature type="binding site" evidence="8">
    <location>
        <position position="7"/>
    </location>
    <ligand>
        <name>Mg(2+)</name>
        <dbReference type="ChEBI" id="CHEBI:18420"/>
    </ligand>
</feature>
<evidence type="ECO:0000256" key="2">
    <source>
        <dbReference type="ARBA" id="ARBA00022649"/>
    </source>
</evidence>
<dbReference type="InterPro" id="IPR029060">
    <property type="entry name" value="PIN-like_dom_sf"/>
</dbReference>
<keyword evidence="4 8" id="KW-0479">Metal-binding</keyword>
<dbReference type="PANTHER" id="PTHR33653">
    <property type="entry name" value="RIBONUCLEASE VAPC2"/>
    <property type="match status" value="1"/>
</dbReference>
<comment type="function">
    <text evidence="8">Toxic component of a toxin-antitoxin (TA) system. An RNase.</text>
</comment>
<keyword evidence="5 8" id="KW-0378">Hydrolase</keyword>
<dbReference type="Pfam" id="PF01850">
    <property type="entry name" value="PIN"/>
    <property type="match status" value="1"/>
</dbReference>
<dbReference type="OrthoDB" id="9796690at2"/>
<dbReference type="AlphaFoldDB" id="A0A4Y7XCH1"/>
<accession>A0A4Y7XCH1</accession>
<evidence type="ECO:0000256" key="7">
    <source>
        <dbReference type="ARBA" id="ARBA00038093"/>
    </source>
</evidence>
<dbReference type="GO" id="GO:0000287">
    <property type="term" value="F:magnesium ion binding"/>
    <property type="evidence" value="ECO:0007669"/>
    <property type="project" value="UniProtKB-UniRule"/>
</dbReference>
<name>A0A4Y7XCH1_9GAMM</name>
<evidence type="ECO:0000256" key="5">
    <source>
        <dbReference type="ARBA" id="ARBA00022801"/>
    </source>
</evidence>
<dbReference type="InterPro" id="IPR022907">
    <property type="entry name" value="VapC_family"/>
</dbReference>